<evidence type="ECO:0008006" key="5">
    <source>
        <dbReference type="Google" id="ProtNLM"/>
    </source>
</evidence>
<protein>
    <recommendedName>
        <fullName evidence="5">Pentatricopeptide repeat-containing protein</fullName>
    </recommendedName>
</protein>
<evidence type="ECO:0000313" key="3">
    <source>
        <dbReference type="EMBL" id="GMH64551.1"/>
    </source>
</evidence>
<feature type="region of interest" description="Disordered" evidence="2">
    <location>
        <begin position="27"/>
        <end position="77"/>
    </location>
</feature>
<reference evidence="4" key="1">
    <citation type="journal article" date="2023" name="Commun. Biol.">
        <title>Genome analysis of Parmales, the sister group of diatoms, reveals the evolutionary specialization of diatoms from phago-mixotrophs to photoautotrophs.</title>
        <authorList>
            <person name="Ban H."/>
            <person name="Sato S."/>
            <person name="Yoshikawa S."/>
            <person name="Yamada K."/>
            <person name="Nakamura Y."/>
            <person name="Ichinomiya M."/>
            <person name="Sato N."/>
            <person name="Blanc-Mathieu R."/>
            <person name="Endo H."/>
            <person name="Kuwata A."/>
            <person name="Ogata H."/>
        </authorList>
    </citation>
    <scope>NUCLEOTIDE SEQUENCE [LARGE SCALE GENOMIC DNA]</scope>
    <source>
        <strain evidence="4">NIES 3700</strain>
    </source>
</reference>
<dbReference type="OrthoDB" id="42736at2759"/>
<dbReference type="Gene3D" id="1.25.40.10">
    <property type="entry name" value="Tetratricopeptide repeat domain"/>
    <property type="match status" value="1"/>
</dbReference>
<dbReference type="PANTHER" id="PTHR47932">
    <property type="entry name" value="ATPASE EXPRESSION PROTEIN 3"/>
    <property type="match status" value="1"/>
</dbReference>
<organism evidence="3 4">
    <name type="scientific">Triparma laevis f. longispina</name>
    <dbReference type="NCBI Taxonomy" id="1714387"/>
    <lineage>
        <taxon>Eukaryota</taxon>
        <taxon>Sar</taxon>
        <taxon>Stramenopiles</taxon>
        <taxon>Ochrophyta</taxon>
        <taxon>Bolidophyceae</taxon>
        <taxon>Parmales</taxon>
        <taxon>Triparmaceae</taxon>
        <taxon>Triparma</taxon>
    </lineage>
</organism>
<evidence type="ECO:0000256" key="2">
    <source>
        <dbReference type="SAM" id="MobiDB-lite"/>
    </source>
</evidence>
<feature type="compositionally biased region" description="Pro residues" evidence="2">
    <location>
        <begin position="31"/>
        <end position="40"/>
    </location>
</feature>
<dbReference type="Proteomes" id="UP001165122">
    <property type="component" value="Unassembled WGS sequence"/>
</dbReference>
<proteinExistence type="predicted"/>
<evidence type="ECO:0000256" key="1">
    <source>
        <dbReference type="ARBA" id="ARBA00022737"/>
    </source>
</evidence>
<accession>A0A9W7A2J1</accession>
<dbReference type="InterPro" id="IPR002885">
    <property type="entry name" value="PPR_rpt"/>
</dbReference>
<dbReference type="Pfam" id="PF13041">
    <property type="entry name" value="PPR_2"/>
    <property type="match status" value="1"/>
</dbReference>
<dbReference type="InterPro" id="IPR011990">
    <property type="entry name" value="TPR-like_helical_dom_sf"/>
</dbReference>
<keyword evidence="1" id="KW-0677">Repeat</keyword>
<feature type="compositionally biased region" description="Basic residues" evidence="2">
    <location>
        <begin position="53"/>
        <end position="64"/>
    </location>
</feature>
<evidence type="ECO:0000313" key="4">
    <source>
        <dbReference type="Proteomes" id="UP001165122"/>
    </source>
</evidence>
<gene>
    <name evidence="3" type="ORF">TrLO_g13469</name>
</gene>
<feature type="compositionally biased region" description="Low complexity" evidence="2">
    <location>
        <begin position="485"/>
        <end position="502"/>
    </location>
</feature>
<feature type="region of interest" description="Disordered" evidence="2">
    <location>
        <begin position="482"/>
        <end position="502"/>
    </location>
</feature>
<dbReference type="AlphaFoldDB" id="A0A9W7A2J1"/>
<keyword evidence="4" id="KW-1185">Reference proteome</keyword>
<name>A0A9W7A2J1_9STRA</name>
<sequence length="502" mass="56818">MLRAAEAPAARTFAHTKLWRRQTLRLLSTAPPSPPTPPPASTSRPFFLELPKKERKRSGGKRSRLTQAISRAKNAPKRSVSGELRELFVNNRGKKLSGHFRNNERFNVEAFREVYSIVRELSLVTDESDDDTMALLRAFSKLGDVRMSKQMFYLRRKLKYPLISKDPNALPPHTHNSRTLDEFELLLRPLAIGQPGMMDNQLPTSGKTKRSDQDPEGGTPRPSIYECLRIMEQEKVPVNVRHANIMLAAYVRAMRLKRAKKNDDLRFQGLREMGVLIKDFETGRNPLVGKVPLDVVSYNTAIKACCLASDAFAGLEYMNMRMKVPPNVVSFNTIIWSFARNGDQKQCEELLVFMGNHSSVKPDDHTASGMLKACIVNGDYSAGISIVQSIWNQEQALCHVNYILELQDCVLEKGDEYESRRWVSVVKQIIESQTWMDTELTSGWTYQRWLGNKKLEPRAVRRSFARKGVVLEEFELWDSSLNRPAGRGRAASSSGSDAGDAD</sequence>
<dbReference type="EMBL" id="BRXW01000543">
    <property type="protein sequence ID" value="GMH64551.1"/>
    <property type="molecule type" value="Genomic_DNA"/>
</dbReference>
<comment type="caution">
    <text evidence="3">The sequence shown here is derived from an EMBL/GenBank/DDBJ whole genome shotgun (WGS) entry which is preliminary data.</text>
</comment>
<dbReference type="PANTHER" id="PTHR47932:SF75">
    <property type="entry name" value="CHROMOSOME UNDETERMINED SCAFFOLD_46, WHOLE GENOME SHOTGUN SEQUENCE"/>
    <property type="match status" value="1"/>
</dbReference>
<feature type="region of interest" description="Disordered" evidence="2">
    <location>
        <begin position="194"/>
        <end position="223"/>
    </location>
</feature>